<evidence type="ECO:0000313" key="4">
    <source>
        <dbReference type="Proteomes" id="UP001603857"/>
    </source>
</evidence>
<dbReference type="AlphaFoldDB" id="A0ABD1L104"/>
<organism evidence="3 4">
    <name type="scientific">Flemingia macrophylla</name>
    <dbReference type="NCBI Taxonomy" id="520843"/>
    <lineage>
        <taxon>Eukaryota</taxon>
        <taxon>Viridiplantae</taxon>
        <taxon>Streptophyta</taxon>
        <taxon>Embryophyta</taxon>
        <taxon>Tracheophyta</taxon>
        <taxon>Spermatophyta</taxon>
        <taxon>Magnoliopsida</taxon>
        <taxon>eudicotyledons</taxon>
        <taxon>Gunneridae</taxon>
        <taxon>Pentapetalae</taxon>
        <taxon>rosids</taxon>
        <taxon>fabids</taxon>
        <taxon>Fabales</taxon>
        <taxon>Fabaceae</taxon>
        <taxon>Papilionoideae</taxon>
        <taxon>50 kb inversion clade</taxon>
        <taxon>NPAAA clade</taxon>
        <taxon>indigoferoid/millettioid clade</taxon>
        <taxon>Phaseoleae</taxon>
        <taxon>Flemingia</taxon>
    </lineage>
</organism>
<feature type="region of interest" description="Disordered" evidence="1">
    <location>
        <begin position="1"/>
        <end position="55"/>
    </location>
</feature>
<evidence type="ECO:0000313" key="3">
    <source>
        <dbReference type="EMBL" id="KAL2317205.1"/>
    </source>
</evidence>
<comment type="caution">
    <text evidence="3">The sequence shown here is derived from an EMBL/GenBank/DDBJ whole genome shotgun (WGS) entry which is preliminary data.</text>
</comment>
<dbReference type="Proteomes" id="UP001603857">
    <property type="component" value="Unassembled WGS sequence"/>
</dbReference>
<evidence type="ECO:0008006" key="5">
    <source>
        <dbReference type="Google" id="ProtNLM"/>
    </source>
</evidence>
<feature type="transmembrane region" description="Helical" evidence="2">
    <location>
        <begin position="64"/>
        <end position="84"/>
    </location>
</feature>
<dbReference type="EMBL" id="JBGMDY010000011">
    <property type="protein sequence ID" value="KAL2317205.1"/>
    <property type="molecule type" value="Genomic_DNA"/>
</dbReference>
<feature type="transmembrane region" description="Helical" evidence="2">
    <location>
        <begin position="91"/>
        <end position="115"/>
    </location>
</feature>
<keyword evidence="2" id="KW-0472">Membrane</keyword>
<evidence type="ECO:0000256" key="1">
    <source>
        <dbReference type="SAM" id="MobiDB-lite"/>
    </source>
</evidence>
<reference evidence="3 4" key="1">
    <citation type="submission" date="2024-08" db="EMBL/GenBank/DDBJ databases">
        <title>Insights into the chromosomal genome structure of Flemingia macrophylla.</title>
        <authorList>
            <person name="Ding Y."/>
            <person name="Zhao Y."/>
            <person name="Bi W."/>
            <person name="Wu M."/>
            <person name="Zhao G."/>
            <person name="Gong Y."/>
            <person name="Li W."/>
            <person name="Zhang P."/>
        </authorList>
    </citation>
    <scope>NUCLEOTIDE SEQUENCE [LARGE SCALE GENOMIC DNA]</scope>
    <source>
        <strain evidence="3">DYQJB</strain>
        <tissue evidence="3">Leaf</tissue>
    </source>
</reference>
<keyword evidence="2" id="KW-0812">Transmembrane</keyword>
<protein>
    <recommendedName>
        <fullName evidence="5">CASP-like protein</fullName>
    </recommendedName>
</protein>
<dbReference type="PANTHER" id="PTHR11206">
    <property type="entry name" value="MULTIDRUG RESISTANCE PROTEIN"/>
    <property type="match status" value="1"/>
</dbReference>
<feature type="transmembrane region" description="Helical" evidence="2">
    <location>
        <begin position="135"/>
        <end position="156"/>
    </location>
</feature>
<evidence type="ECO:0000256" key="2">
    <source>
        <dbReference type="SAM" id="Phobius"/>
    </source>
</evidence>
<accession>A0ABD1L104</accession>
<feature type="compositionally biased region" description="Pro residues" evidence="1">
    <location>
        <begin position="20"/>
        <end position="54"/>
    </location>
</feature>
<keyword evidence="2" id="KW-1133">Transmembrane helix</keyword>
<proteinExistence type="predicted"/>
<gene>
    <name evidence="3" type="ORF">Fmac_031081</name>
</gene>
<sequence>MFTSNEKPIYSLPPRHPPRQRAPPPTTRPTPTATPTPTPTLTAPPSPTPTPTARPTPTYTLRTVVAWVSGVALVIHVLMSWVFVYRMMIGIVGTALTIGFSWWLSVFGLLGYTLFCGCPRSWTGFSVEAFVGLWDFFKLAIASGVMLSLVFLNFSLSDLVTFVRSEFGVVSLSCRRVEKNFNLHLGRLGC</sequence>
<name>A0ABD1L104_9FABA</name>
<keyword evidence="4" id="KW-1185">Reference proteome</keyword>